<evidence type="ECO:0000256" key="1">
    <source>
        <dbReference type="SAM" id="SignalP"/>
    </source>
</evidence>
<name>A0A6A6J1H9_9PLEO</name>
<dbReference type="RefSeq" id="XP_033691412.1">
    <property type="nucleotide sequence ID" value="XM_033825441.1"/>
</dbReference>
<feature type="signal peptide" evidence="1">
    <location>
        <begin position="1"/>
        <end position="22"/>
    </location>
</feature>
<evidence type="ECO:0000313" key="2">
    <source>
        <dbReference type="EMBL" id="KAF2256408.1"/>
    </source>
</evidence>
<proteinExistence type="predicted"/>
<sequence>MKMLPPTLLSLILMALPTLTLSSPQPALVSEEYMHLIPRNTLFFRQASDLQTFTQNLGGFSASPITNSGDAKRPFEVDGDTFTDFDSGAQRSCDNQFQKCSQAANEQGNKGGFKVEDCDQQKNQCNDAQQNAQVKDFNTGVASTNIGPDPDFPDFDLICEA</sequence>
<feature type="chain" id="PRO_5025525659" evidence="1">
    <location>
        <begin position="23"/>
        <end position="161"/>
    </location>
</feature>
<accession>A0A6A6J1H9</accession>
<reference evidence="2" key="1">
    <citation type="journal article" date="2020" name="Stud. Mycol.">
        <title>101 Dothideomycetes genomes: a test case for predicting lifestyles and emergence of pathogens.</title>
        <authorList>
            <person name="Haridas S."/>
            <person name="Albert R."/>
            <person name="Binder M."/>
            <person name="Bloem J."/>
            <person name="Labutti K."/>
            <person name="Salamov A."/>
            <person name="Andreopoulos B."/>
            <person name="Baker S."/>
            <person name="Barry K."/>
            <person name="Bills G."/>
            <person name="Bluhm B."/>
            <person name="Cannon C."/>
            <person name="Castanera R."/>
            <person name="Culley D."/>
            <person name="Daum C."/>
            <person name="Ezra D."/>
            <person name="Gonzalez J."/>
            <person name="Henrissat B."/>
            <person name="Kuo A."/>
            <person name="Liang C."/>
            <person name="Lipzen A."/>
            <person name="Lutzoni F."/>
            <person name="Magnuson J."/>
            <person name="Mondo S."/>
            <person name="Nolan M."/>
            <person name="Ohm R."/>
            <person name="Pangilinan J."/>
            <person name="Park H.-J."/>
            <person name="Ramirez L."/>
            <person name="Alfaro M."/>
            <person name="Sun H."/>
            <person name="Tritt A."/>
            <person name="Yoshinaga Y."/>
            <person name="Zwiers L.-H."/>
            <person name="Turgeon B."/>
            <person name="Goodwin S."/>
            <person name="Spatafora J."/>
            <person name="Crous P."/>
            <person name="Grigoriev I."/>
        </authorList>
    </citation>
    <scope>NUCLEOTIDE SEQUENCE</scope>
    <source>
        <strain evidence="2">CBS 122368</strain>
    </source>
</reference>
<keyword evidence="3" id="KW-1185">Reference proteome</keyword>
<dbReference type="Proteomes" id="UP000800094">
    <property type="component" value="Unassembled WGS sequence"/>
</dbReference>
<organism evidence="2 3">
    <name type="scientific">Trematosphaeria pertusa</name>
    <dbReference type="NCBI Taxonomy" id="390896"/>
    <lineage>
        <taxon>Eukaryota</taxon>
        <taxon>Fungi</taxon>
        <taxon>Dikarya</taxon>
        <taxon>Ascomycota</taxon>
        <taxon>Pezizomycotina</taxon>
        <taxon>Dothideomycetes</taxon>
        <taxon>Pleosporomycetidae</taxon>
        <taxon>Pleosporales</taxon>
        <taxon>Massarineae</taxon>
        <taxon>Trematosphaeriaceae</taxon>
        <taxon>Trematosphaeria</taxon>
    </lineage>
</organism>
<keyword evidence="1" id="KW-0732">Signal</keyword>
<dbReference type="EMBL" id="ML987189">
    <property type="protein sequence ID" value="KAF2256408.1"/>
    <property type="molecule type" value="Genomic_DNA"/>
</dbReference>
<evidence type="ECO:0000313" key="3">
    <source>
        <dbReference type="Proteomes" id="UP000800094"/>
    </source>
</evidence>
<gene>
    <name evidence="2" type="ORF">BU26DRAFT_472651</name>
</gene>
<dbReference type="GeneID" id="54578771"/>
<dbReference type="OrthoDB" id="2507450at2759"/>
<protein>
    <submittedName>
        <fullName evidence="2">Uncharacterized protein</fullName>
    </submittedName>
</protein>
<dbReference type="AlphaFoldDB" id="A0A6A6J1H9"/>